<evidence type="ECO:0000313" key="3">
    <source>
        <dbReference type="Proteomes" id="UP000293912"/>
    </source>
</evidence>
<dbReference type="KEGG" id="hpse:HPF_17570"/>
<dbReference type="AlphaFoldDB" id="A0A4P6X4N0"/>
<dbReference type="InterPro" id="IPR042100">
    <property type="entry name" value="Bug_dom1"/>
</dbReference>
<dbReference type="Proteomes" id="UP000293912">
    <property type="component" value="Chromosome"/>
</dbReference>
<evidence type="ECO:0000256" key="1">
    <source>
        <dbReference type="ARBA" id="ARBA00006987"/>
    </source>
</evidence>
<accession>A0A4P6X4N0</accession>
<dbReference type="Gene3D" id="3.40.190.10">
    <property type="entry name" value="Periplasmic binding protein-like II"/>
    <property type="match status" value="1"/>
</dbReference>
<protein>
    <submittedName>
        <fullName evidence="2">Tripartite tricarboxylate transporter family receptor</fullName>
    </submittedName>
</protein>
<dbReference type="EMBL" id="CP037867">
    <property type="protein sequence ID" value="QBM29508.1"/>
    <property type="molecule type" value="Genomic_DNA"/>
</dbReference>
<dbReference type="RefSeq" id="WP_165961736.1">
    <property type="nucleotide sequence ID" value="NZ_CP037867.1"/>
</dbReference>
<reference evidence="2 3" key="1">
    <citation type="submission" date="2019-03" db="EMBL/GenBank/DDBJ databases">
        <authorList>
            <person name="Sebastian G."/>
            <person name="Baumann P."/>
            <person name="Ruckert C."/>
            <person name="Kalinowski J."/>
            <person name="Nebel B."/>
            <person name="Takors R."/>
            <person name="Blombach B."/>
        </authorList>
    </citation>
    <scope>NUCLEOTIDE SEQUENCE [LARGE SCALE GENOMIC DNA]</scope>
    <source>
        <strain evidence="2 3">DSM 1084</strain>
    </source>
</reference>
<dbReference type="PANTHER" id="PTHR42928">
    <property type="entry name" value="TRICARBOXYLATE-BINDING PROTEIN"/>
    <property type="match status" value="1"/>
</dbReference>
<organism evidence="2 3">
    <name type="scientific">Hydrogenophaga pseudoflava</name>
    <name type="common">Pseudomonas carboxydoflava</name>
    <dbReference type="NCBI Taxonomy" id="47421"/>
    <lineage>
        <taxon>Bacteria</taxon>
        <taxon>Pseudomonadati</taxon>
        <taxon>Pseudomonadota</taxon>
        <taxon>Betaproteobacteria</taxon>
        <taxon>Burkholderiales</taxon>
        <taxon>Comamonadaceae</taxon>
        <taxon>Hydrogenophaga</taxon>
    </lineage>
</organism>
<comment type="similarity">
    <text evidence="1">Belongs to the UPF0065 (bug) family.</text>
</comment>
<dbReference type="PIRSF" id="PIRSF017082">
    <property type="entry name" value="YflP"/>
    <property type="match status" value="1"/>
</dbReference>
<dbReference type="Pfam" id="PF03401">
    <property type="entry name" value="TctC"/>
    <property type="match status" value="1"/>
</dbReference>
<dbReference type="SUPFAM" id="SSF53850">
    <property type="entry name" value="Periplasmic binding protein-like II"/>
    <property type="match status" value="1"/>
</dbReference>
<keyword evidence="2" id="KW-0675">Receptor</keyword>
<keyword evidence="3" id="KW-1185">Reference proteome</keyword>
<dbReference type="InterPro" id="IPR006311">
    <property type="entry name" value="TAT_signal"/>
</dbReference>
<dbReference type="CDD" id="cd07012">
    <property type="entry name" value="PBP2_Bug_TTT"/>
    <property type="match status" value="1"/>
</dbReference>
<evidence type="ECO:0000313" key="2">
    <source>
        <dbReference type="EMBL" id="QBM29508.1"/>
    </source>
</evidence>
<sequence>MRHTPLFPAFKNDTGITLSRDTTQARHPTRRDILFQAGALAVASATPLARAQAPFPSKPLQLIVPWPAGGQTDLTIRILCEEAEPLLGQPVLVVNKPGAAGTLVAPALKAAEADGHTIGQVPITVYRHALMNHVPWDPVTDLAPILQVSGVSFGLLVPASSPFKSATELIDWAIKHPGELILGSTGIGTTAHLAMEEILLQHNVKYVHVPYKGTADQMLAIAGAQIMAGVNSTGFAPWVEKGQMRVLATFNATRNPRWPDAPTMRELGYPQAVYTSPWGLAAPAATPPAVVQKLHDVFHKAMFSERHASALARYDQSLDYLGTRDYRQAVLATIEREKKLLARMNLLAKTAS</sequence>
<dbReference type="PANTHER" id="PTHR42928:SF5">
    <property type="entry name" value="BLR1237 PROTEIN"/>
    <property type="match status" value="1"/>
</dbReference>
<dbReference type="PROSITE" id="PS51318">
    <property type="entry name" value="TAT"/>
    <property type="match status" value="1"/>
</dbReference>
<dbReference type="Gene3D" id="3.40.190.150">
    <property type="entry name" value="Bordetella uptake gene, domain 1"/>
    <property type="match status" value="1"/>
</dbReference>
<gene>
    <name evidence="2" type="ORF">HPF_17570</name>
</gene>
<name>A0A4P6X4N0_HYDPS</name>
<proteinExistence type="inferred from homology"/>
<dbReference type="InterPro" id="IPR005064">
    <property type="entry name" value="BUG"/>
</dbReference>